<dbReference type="Pfam" id="PF23114">
    <property type="entry name" value="NAD-bd_HRPKS_sdrA"/>
    <property type="match status" value="1"/>
</dbReference>
<dbReference type="OrthoDB" id="329835at2759"/>
<dbReference type="Gene3D" id="3.40.47.10">
    <property type="match status" value="1"/>
</dbReference>
<dbReference type="InterPro" id="IPR016036">
    <property type="entry name" value="Malonyl_transacylase_ACP-bd"/>
</dbReference>
<dbReference type="GO" id="GO:0004315">
    <property type="term" value="F:3-oxoacyl-[acyl-carrier-protein] synthase activity"/>
    <property type="evidence" value="ECO:0007669"/>
    <property type="project" value="InterPro"/>
</dbReference>
<evidence type="ECO:0000256" key="2">
    <source>
        <dbReference type="ARBA" id="ARBA00022553"/>
    </source>
</evidence>
<feature type="domain" description="Ketosynthase family 3 (KS3)" evidence="10">
    <location>
        <begin position="1"/>
        <end position="425"/>
    </location>
</feature>
<feature type="active site" description="Proton acceptor; for dehydratase activity" evidence="8">
    <location>
        <position position="982"/>
    </location>
</feature>
<dbReference type="Gene3D" id="3.40.50.150">
    <property type="entry name" value="Vaccinia Virus protein VP39"/>
    <property type="match status" value="1"/>
</dbReference>
<name>A0A0C3H126_OIDMZ</name>
<dbReference type="EMBL" id="KN832882">
    <property type="protein sequence ID" value="KIM97074.1"/>
    <property type="molecule type" value="Genomic_DNA"/>
</dbReference>
<dbReference type="SUPFAM" id="SSF50129">
    <property type="entry name" value="GroES-like"/>
    <property type="match status" value="1"/>
</dbReference>
<organism evidence="12 13">
    <name type="scientific">Oidiodendron maius (strain Zn)</name>
    <dbReference type="NCBI Taxonomy" id="913774"/>
    <lineage>
        <taxon>Eukaryota</taxon>
        <taxon>Fungi</taxon>
        <taxon>Dikarya</taxon>
        <taxon>Ascomycota</taxon>
        <taxon>Pezizomycotina</taxon>
        <taxon>Leotiomycetes</taxon>
        <taxon>Leotiomycetes incertae sedis</taxon>
        <taxon>Myxotrichaceae</taxon>
        <taxon>Oidiodendron</taxon>
    </lineage>
</organism>
<dbReference type="InterPro" id="IPR042104">
    <property type="entry name" value="PKS_dehydratase_sf"/>
</dbReference>
<dbReference type="Gene3D" id="3.30.70.3290">
    <property type="match status" value="1"/>
</dbReference>
<dbReference type="InterPro" id="IPR014043">
    <property type="entry name" value="Acyl_transferase_dom"/>
</dbReference>
<dbReference type="Gene3D" id="3.10.129.110">
    <property type="entry name" value="Polyketide synthase dehydratase"/>
    <property type="match status" value="1"/>
</dbReference>
<dbReference type="Pfam" id="PF00550">
    <property type="entry name" value="PP-binding"/>
    <property type="match status" value="1"/>
</dbReference>
<sequence>MPIAVIGMACRFPGDATSPDKLWDMLVNGRSAWSEFPDDRINIDGFYHPSGNRAGSICFKGGHFLKDNIAAWDAPFFSTTAHEAAAMDPQQRILLEVSYEAFENAGIPMETLPGSATAVYCGSFVKDYEQIVMRDPDDTPQYAATGNGIAIMSNRISWFYDLRGPSMTLDTGCSASLVGVHLACQSIRAGESTLAIAMGAGLILTPSTMLPMTALNFLSPDGKCFTFDERANGYGRGEGVGAVILKPLDAALRDGDTIRAVIRGSGVNQDGRTPGITMPSQEAQAMNIKAVYKSAGLSYNQTAYFEAHGTGTQAGDPKELGAISETFTKTRDDDNSMYVGSLKTNIGHLEGCAGIAGLIKGILVLENGVIPPNLYFEKVNPQIDLEGWKIKVPTQVTRWPMEGLRRVSINCFGFGGTNAHIILDDALHYLKERGIRGKHSSLDLGGSPAPSLVDSGCGLDSSTPSFYPGLPTERHRLYVVSSHEECGISRVSDQIFHYIDSKCPRDSCELDSSLVSSNLAYTLACRRSVLPWRSFIVSTSVEQEGIHLHGTFFKPIRSSHEPRVAFIFSGQGAQWYAMGRELLIYPAFADSLVASDAYLKSIGSEWSLLNELLKDKTSSIVDLPRISQPLCTALQIALVDLLNNWGLRPTAVVGHSSGEIAAAYCVGALSRQNAWKLAYHRGRLASIIKYLAPGLRGGMIAVALSKEAVEPFIMRLTSGSATVACINSPESVTVSGDEAAILELQNNLKANGMFARLLKVENAYHSWHMKTIEHHYIHAVKHIQASEVAEGRLMFSSVTGQAISGVDLGATYWARNLVSPVIFSEAVSSLLRSTIARPDVLLEIGSHSVLQAPLKQILDAYHSSEARPTSISILHRGKNAAMTALQAAGELWTRGYPIDLKEINMDLIDQPHHEPQVLNDLPPYPFNHSKSYWHESHLGRAHRFRQFGRRDLIGAPALDSTPFEPRWRGFIRISENPWLLDHQVQNTVIYPAAGMIVMVLEAAQQLRDISPIIDGYEIRKMHVDRAMIIPTIAHGLETALNLRLQQAIPGDASLSSSYEFSQYSKALNAPWQQNCHGILVIHYGTEDRLGSFIEEEVRIGEFPVSFKNVKALCTESIIPRQLYETLESIGMKYGPTFQNISWIQKHDNFSCFIVRIPDTSDRMPAKYEYPHLIHPATLDAMFQTMFVAGSEPMVPTFLEEIFISADLPQGAGCEFHGHSRATRDGLRDAVGTIIMSDHPDGKPKIIVNGLHFTALSTSTDDFSNARFLSNHHTLCADLVWKEWIGSAKVTTLVDWLDLAAHQKPGLNMLDCRRAGSDDATPPLKILGQKSEFIRRFWRYTFATADPAMFDQLNQTINDRNEPTDYKKLSLDEDVAKQGFTKSTYDVIFAFADGHAQWTKLASLLKPSGKLLLFSQPVCHDTRTDHASTHVSENWTEGSILAATMEPSIFSLDYSLKEGFSLTDQVTVLSLSHPSAAVLSQRDILLVLPRRPSDKLKKLSKQLSETLMLTGGEDSCVELLAPVQTFSQKLCILLLEIDEPLVYKWTSDEFYAFRNMIHKARGCLWITQGGQMNSGVPFASPINNLFRTIRSEDPQQLLYTLDLDARTDLNSKSTSRAIITTFHASFDPLITSEETEYAECDGKVYIPRLIPHERLNSVIERDGTHPKPQPQPYLQPDRPLRLEISTLGDLETLYFNDDIQPADILAPHEVEIRVRASCLRPIDVRTAMGKTSNDCIGLDVAGVISQVGASVSNFRVGQRVACITRGAFRSLVRSHVSLVQSIPDDISMEIAASIPSNFATARFAILEVGRLQRGESVLTHQAESGLGQALIYWATFVDAKVFVVVDSARMKTRFVEMYGLQENHVFEASQVNYPKEILRLTGSKGVDLLLNTTGSNGLRRAWSCVSECRLNPSLVSQLLSSTFDSIREGATQIIPPRVWNYSEIKKAFRELELDISDRATVLRANDDDTVLVVPKNLHPLLLGSDATYVLVGGLGGLGRSLAKLLVNHGARNLAFISRTGATSEEQIAFLINIEREGTIAKVYRCDVSDRKQLEETLIKCEDEMPRIRGVIHGAAVIRDAIFDNMTYEDWVSATRPKMQGSWNLHELLPKDLNFFVLLSSSAGVMGARGQANYNAGNGFQDALAHYRRKIGLSAVSLDLGIILGAGMVAEDEDTLNILRSSGFSGIREKDFHALISAAITGYIVDDHATPPQIIVGTGTGGLVKQNQVADPYWHREARFSLMREVDVVPDSTGPTSLSIKDHLSEAGTVSDAVSAVVVGLATVLSKAMNMAASDIDTRKPANAYGVDSLVAVGTRNWILRETGVDVSIFDILSEMSLLDLADRIVLNCKFVAQSLRNSAESS</sequence>
<dbReference type="InterPro" id="IPR036291">
    <property type="entry name" value="NAD(P)-bd_dom_sf"/>
</dbReference>
<dbReference type="InterPro" id="IPR036736">
    <property type="entry name" value="ACP-like_sf"/>
</dbReference>
<dbReference type="InterPro" id="IPR001227">
    <property type="entry name" value="Ac_transferase_dom_sf"/>
</dbReference>
<gene>
    <name evidence="12" type="ORF">OIDMADRAFT_44032</name>
</gene>
<proteinExistence type="predicted"/>
<dbReference type="InterPro" id="IPR016035">
    <property type="entry name" value="Acyl_Trfase/lysoPLipase"/>
</dbReference>
<dbReference type="InterPro" id="IPR057326">
    <property type="entry name" value="KR_dom"/>
</dbReference>
<keyword evidence="1" id="KW-0596">Phosphopantetheine</keyword>
<evidence type="ECO:0000256" key="7">
    <source>
        <dbReference type="ARBA" id="ARBA00023315"/>
    </source>
</evidence>
<dbReference type="Pfam" id="PF00109">
    <property type="entry name" value="ketoacyl-synt"/>
    <property type="match status" value="1"/>
</dbReference>
<dbReference type="InterPro" id="IPR013154">
    <property type="entry name" value="ADH-like_N"/>
</dbReference>
<dbReference type="SMART" id="SM00825">
    <property type="entry name" value="PKS_KS"/>
    <property type="match status" value="1"/>
</dbReference>
<dbReference type="SMART" id="SM00822">
    <property type="entry name" value="PKS_KR"/>
    <property type="match status" value="1"/>
</dbReference>
<evidence type="ECO:0000259" key="11">
    <source>
        <dbReference type="PROSITE" id="PS52019"/>
    </source>
</evidence>
<dbReference type="STRING" id="913774.A0A0C3H126"/>
<keyword evidence="4" id="KW-0521">NADP</keyword>
<evidence type="ECO:0000256" key="5">
    <source>
        <dbReference type="ARBA" id="ARBA00023002"/>
    </source>
</evidence>
<dbReference type="PROSITE" id="PS00606">
    <property type="entry name" value="KS3_1"/>
    <property type="match status" value="1"/>
</dbReference>
<dbReference type="FunFam" id="3.40.47.10:FF:000019">
    <property type="entry name" value="Polyketide synthase type I"/>
    <property type="match status" value="1"/>
</dbReference>
<dbReference type="Pfam" id="PF00698">
    <property type="entry name" value="Acyl_transf_1"/>
    <property type="match status" value="1"/>
</dbReference>
<feature type="domain" description="Carrier" evidence="9">
    <location>
        <begin position="2266"/>
        <end position="2347"/>
    </location>
</feature>
<reference evidence="13" key="2">
    <citation type="submission" date="2015-01" db="EMBL/GenBank/DDBJ databases">
        <title>Evolutionary Origins and Diversification of the Mycorrhizal Mutualists.</title>
        <authorList>
            <consortium name="DOE Joint Genome Institute"/>
            <consortium name="Mycorrhizal Genomics Consortium"/>
            <person name="Kohler A."/>
            <person name="Kuo A."/>
            <person name="Nagy L.G."/>
            <person name="Floudas D."/>
            <person name="Copeland A."/>
            <person name="Barry K.W."/>
            <person name="Cichocki N."/>
            <person name="Veneault-Fourrey C."/>
            <person name="LaButti K."/>
            <person name="Lindquist E.A."/>
            <person name="Lipzen A."/>
            <person name="Lundell T."/>
            <person name="Morin E."/>
            <person name="Murat C."/>
            <person name="Riley R."/>
            <person name="Ohm R."/>
            <person name="Sun H."/>
            <person name="Tunlid A."/>
            <person name="Henrissat B."/>
            <person name="Grigoriev I.V."/>
            <person name="Hibbett D.S."/>
            <person name="Martin F."/>
        </authorList>
    </citation>
    <scope>NUCLEOTIDE SEQUENCE [LARGE SCALE GENOMIC DNA]</scope>
    <source>
        <strain evidence="13">Zn</strain>
    </source>
</reference>
<dbReference type="InterPro" id="IPR020806">
    <property type="entry name" value="PKS_PP-bd"/>
</dbReference>
<dbReference type="PROSITE" id="PS52019">
    <property type="entry name" value="PKS_MFAS_DH"/>
    <property type="match status" value="1"/>
</dbReference>
<evidence type="ECO:0000259" key="9">
    <source>
        <dbReference type="PROSITE" id="PS50075"/>
    </source>
</evidence>
<dbReference type="SMART" id="SM00827">
    <property type="entry name" value="PKS_AT"/>
    <property type="match status" value="1"/>
</dbReference>
<dbReference type="SUPFAM" id="SSF52151">
    <property type="entry name" value="FabD/lysophospholipase-like"/>
    <property type="match status" value="1"/>
</dbReference>
<keyword evidence="6" id="KW-0511">Multifunctional enzyme</keyword>
<dbReference type="SMART" id="SM00826">
    <property type="entry name" value="PKS_DH"/>
    <property type="match status" value="1"/>
</dbReference>
<dbReference type="InterPro" id="IPR032821">
    <property type="entry name" value="PKS_assoc"/>
</dbReference>
<dbReference type="Proteomes" id="UP000054321">
    <property type="component" value="Unassembled WGS sequence"/>
</dbReference>
<dbReference type="PANTHER" id="PTHR43775:SF29">
    <property type="entry name" value="ASPERFURANONE POLYKETIDE SYNTHASE AFOG-RELATED"/>
    <property type="match status" value="1"/>
</dbReference>
<dbReference type="SMART" id="SM00829">
    <property type="entry name" value="PKS_ER"/>
    <property type="match status" value="1"/>
</dbReference>
<dbReference type="SUPFAM" id="SSF53901">
    <property type="entry name" value="Thiolase-like"/>
    <property type="match status" value="1"/>
</dbReference>
<dbReference type="Pfam" id="PF08659">
    <property type="entry name" value="KR"/>
    <property type="match status" value="1"/>
</dbReference>
<keyword evidence="13" id="KW-1185">Reference proteome</keyword>
<dbReference type="PROSITE" id="PS52004">
    <property type="entry name" value="KS3_2"/>
    <property type="match status" value="1"/>
</dbReference>
<dbReference type="Pfam" id="PF14765">
    <property type="entry name" value="PS-DH"/>
    <property type="match status" value="1"/>
</dbReference>
<keyword evidence="3" id="KW-0808">Transferase</keyword>
<evidence type="ECO:0000256" key="3">
    <source>
        <dbReference type="ARBA" id="ARBA00022679"/>
    </source>
</evidence>
<evidence type="ECO:0000256" key="8">
    <source>
        <dbReference type="PROSITE-ProRule" id="PRU01363"/>
    </source>
</evidence>
<dbReference type="Pfam" id="PF02801">
    <property type="entry name" value="Ketoacyl-synt_C"/>
    <property type="match status" value="1"/>
</dbReference>
<dbReference type="InterPro" id="IPR018201">
    <property type="entry name" value="Ketoacyl_synth_AS"/>
</dbReference>
<dbReference type="GO" id="GO:0006633">
    <property type="term" value="P:fatty acid biosynthetic process"/>
    <property type="evidence" value="ECO:0007669"/>
    <property type="project" value="InterPro"/>
</dbReference>
<dbReference type="InterPro" id="IPR011032">
    <property type="entry name" value="GroES-like_sf"/>
</dbReference>
<evidence type="ECO:0000256" key="1">
    <source>
        <dbReference type="ARBA" id="ARBA00022450"/>
    </source>
</evidence>
<dbReference type="GO" id="GO:0004312">
    <property type="term" value="F:fatty acid synthase activity"/>
    <property type="evidence" value="ECO:0007669"/>
    <property type="project" value="TreeGrafter"/>
</dbReference>
<dbReference type="SUPFAM" id="SSF51735">
    <property type="entry name" value="NAD(P)-binding Rossmann-fold domains"/>
    <property type="match status" value="2"/>
</dbReference>
<accession>A0A0C3H126</accession>
<dbReference type="Pfam" id="PF16197">
    <property type="entry name" value="KAsynt_C_assoc"/>
    <property type="match status" value="1"/>
</dbReference>
<dbReference type="InterPro" id="IPR056501">
    <property type="entry name" value="NAD-bd_HRPKS_sdrA"/>
</dbReference>
<keyword evidence="2" id="KW-0597">Phosphoprotein</keyword>
<dbReference type="Pfam" id="PF08240">
    <property type="entry name" value="ADH_N"/>
    <property type="match status" value="1"/>
</dbReference>
<feature type="region of interest" description="C-terminal hotdog fold" evidence="8">
    <location>
        <begin position="1114"/>
        <end position="1261"/>
    </location>
</feature>
<dbReference type="SUPFAM" id="SSF55048">
    <property type="entry name" value="Probable ACP-binding domain of malonyl-CoA ACP transacylase"/>
    <property type="match status" value="1"/>
</dbReference>
<feature type="domain" description="PKS/mFAS DH" evidence="11">
    <location>
        <begin position="950"/>
        <end position="1261"/>
    </location>
</feature>
<dbReference type="Gene3D" id="1.10.1200.10">
    <property type="entry name" value="ACP-like"/>
    <property type="match status" value="1"/>
</dbReference>
<dbReference type="InterPro" id="IPR020843">
    <property type="entry name" value="ER"/>
</dbReference>
<dbReference type="SMART" id="SM00823">
    <property type="entry name" value="PKS_PP"/>
    <property type="match status" value="1"/>
</dbReference>
<evidence type="ECO:0000313" key="13">
    <source>
        <dbReference type="Proteomes" id="UP000054321"/>
    </source>
</evidence>
<dbReference type="GO" id="GO:0031177">
    <property type="term" value="F:phosphopantetheine binding"/>
    <property type="evidence" value="ECO:0007669"/>
    <property type="project" value="InterPro"/>
</dbReference>
<dbReference type="CDD" id="cd00833">
    <property type="entry name" value="PKS"/>
    <property type="match status" value="1"/>
</dbReference>
<dbReference type="InterPro" id="IPR006162">
    <property type="entry name" value="Ppantetheine_attach_site"/>
</dbReference>
<dbReference type="InterPro" id="IPR013968">
    <property type="entry name" value="PKS_KR"/>
</dbReference>
<feature type="active site" description="Proton donor; for dehydratase activity" evidence="8">
    <location>
        <position position="1179"/>
    </location>
</feature>
<dbReference type="InterPro" id="IPR049900">
    <property type="entry name" value="PKS_mFAS_DH"/>
</dbReference>
<dbReference type="InParanoid" id="A0A0C3H126"/>
<dbReference type="InterPro" id="IPR049552">
    <property type="entry name" value="PKS_DH_N"/>
</dbReference>
<dbReference type="InterPro" id="IPR029063">
    <property type="entry name" value="SAM-dependent_MTases_sf"/>
</dbReference>
<dbReference type="PROSITE" id="PS00012">
    <property type="entry name" value="PHOSPHOPANTETHEINE"/>
    <property type="match status" value="1"/>
</dbReference>
<keyword evidence="7" id="KW-0012">Acyltransferase</keyword>
<dbReference type="InterPro" id="IPR009081">
    <property type="entry name" value="PP-bd_ACP"/>
</dbReference>
<dbReference type="CDD" id="cd05195">
    <property type="entry name" value="enoyl_red"/>
    <property type="match status" value="1"/>
</dbReference>
<dbReference type="GO" id="GO:0016491">
    <property type="term" value="F:oxidoreductase activity"/>
    <property type="evidence" value="ECO:0007669"/>
    <property type="project" value="UniProtKB-KW"/>
</dbReference>
<dbReference type="InterPro" id="IPR014030">
    <property type="entry name" value="Ketoacyl_synth_N"/>
</dbReference>
<keyword evidence="5" id="KW-0560">Oxidoreductase</keyword>
<evidence type="ECO:0000256" key="6">
    <source>
        <dbReference type="ARBA" id="ARBA00023268"/>
    </source>
</evidence>
<dbReference type="InterPro" id="IPR016039">
    <property type="entry name" value="Thiolase-like"/>
</dbReference>
<dbReference type="Pfam" id="PF21089">
    <property type="entry name" value="PKS_DH_N"/>
    <property type="match status" value="1"/>
</dbReference>
<dbReference type="Gene3D" id="3.40.50.720">
    <property type="entry name" value="NAD(P)-binding Rossmann-like Domain"/>
    <property type="match status" value="1"/>
</dbReference>
<dbReference type="InterPro" id="IPR049551">
    <property type="entry name" value="PKS_DH_C"/>
</dbReference>
<dbReference type="GO" id="GO:0030639">
    <property type="term" value="P:polyketide biosynthetic process"/>
    <property type="evidence" value="ECO:0007669"/>
    <property type="project" value="UniProtKB-ARBA"/>
</dbReference>
<dbReference type="InterPro" id="IPR020841">
    <property type="entry name" value="PKS_Beta-ketoAc_synthase_dom"/>
</dbReference>
<evidence type="ECO:0000313" key="12">
    <source>
        <dbReference type="EMBL" id="KIM97074.1"/>
    </source>
</evidence>
<dbReference type="InterPro" id="IPR050091">
    <property type="entry name" value="PKS_NRPS_Biosynth_Enz"/>
</dbReference>
<feature type="region of interest" description="N-terminal hotdog fold" evidence="8">
    <location>
        <begin position="950"/>
        <end position="1086"/>
    </location>
</feature>
<dbReference type="PANTHER" id="PTHR43775">
    <property type="entry name" value="FATTY ACID SYNTHASE"/>
    <property type="match status" value="1"/>
</dbReference>
<reference evidence="12 13" key="1">
    <citation type="submission" date="2014-04" db="EMBL/GenBank/DDBJ databases">
        <authorList>
            <consortium name="DOE Joint Genome Institute"/>
            <person name="Kuo A."/>
            <person name="Martino E."/>
            <person name="Perotto S."/>
            <person name="Kohler A."/>
            <person name="Nagy L.G."/>
            <person name="Floudas D."/>
            <person name="Copeland A."/>
            <person name="Barry K.W."/>
            <person name="Cichocki N."/>
            <person name="Veneault-Fourrey C."/>
            <person name="LaButti K."/>
            <person name="Lindquist E.A."/>
            <person name="Lipzen A."/>
            <person name="Lundell T."/>
            <person name="Morin E."/>
            <person name="Murat C."/>
            <person name="Sun H."/>
            <person name="Tunlid A."/>
            <person name="Henrissat B."/>
            <person name="Grigoriev I.V."/>
            <person name="Hibbett D.S."/>
            <person name="Martin F."/>
            <person name="Nordberg H.P."/>
            <person name="Cantor M.N."/>
            <person name="Hua S.X."/>
        </authorList>
    </citation>
    <scope>NUCLEOTIDE SEQUENCE [LARGE SCALE GENOMIC DNA]</scope>
    <source>
        <strain evidence="12 13">Zn</strain>
    </source>
</reference>
<dbReference type="PROSITE" id="PS50075">
    <property type="entry name" value="CARRIER"/>
    <property type="match status" value="1"/>
</dbReference>
<protein>
    <submittedName>
        <fullName evidence="12">Uncharacterized protein</fullName>
    </submittedName>
</protein>
<dbReference type="InterPro" id="IPR020807">
    <property type="entry name" value="PKS_DH"/>
</dbReference>
<dbReference type="SUPFAM" id="SSF47336">
    <property type="entry name" value="ACP-like"/>
    <property type="match status" value="1"/>
</dbReference>
<dbReference type="HOGENOM" id="CLU_000022_31_0_1"/>
<evidence type="ECO:0000256" key="4">
    <source>
        <dbReference type="ARBA" id="ARBA00022857"/>
    </source>
</evidence>
<dbReference type="InterPro" id="IPR014031">
    <property type="entry name" value="Ketoacyl_synth_C"/>
</dbReference>
<dbReference type="Gene3D" id="3.90.180.10">
    <property type="entry name" value="Medium-chain alcohol dehydrogenases, catalytic domain"/>
    <property type="match status" value="1"/>
</dbReference>
<dbReference type="Gene3D" id="3.40.366.10">
    <property type="entry name" value="Malonyl-Coenzyme A Acyl Carrier Protein, domain 2"/>
    <property type="match status" value="1"/>
</dbReference>
<evidence type="ECO:0000259" key="10">
    <source>
        <dbReference type="PROSITE" id="PS52004"/>
    </source>
</evidence>